<gene>
    <name evidence="4" type="ORF">MONAX_5E034906</name>
</gene>
<protein>
    <recommendedName>
        <fullName evidence="3">Cilia- and flagella-associated protein 58 central coiled coil domain-containing protein</fullName>
    </recommendedName>
</protein>
<comment type="caution">
    <text evidence="4">The sequence shown here is derived from an EMBL/GenBank/DDBJ whole genome shotgun (WGS) entry which is preliminary data.</text>
</comment>
<keyword evidence="1 2" id="KW-0175">Coiled coil</keyword>
<organism evidence="4 5">
    <name type="scientific">Marmota monax</name>
    <name type="common">Woodchuck</name>
    <dbReference type="NCBI Taxonomy" id="9995"/>
    <lineage>
        <taxon>Eukaryota</taxon>
        <taxon>Metazoa</taxon>
        <taxon>Chordata</taxon>
        <taxon>Craniata</taxon>
        <taxon>Vertebrata</taxon>
        <taxon>Euteleostomi</taxon>
        <taxon>Mammalia</taxon>
        <taxon>Eutheria</taxon>
        <taxon>Euarchontoglires</taxon>
        <taxon>Glires</taxon>
        <taxon>Rodentia</taxon>
        <taxon>Sciuromorpha</taxon>
        <taxon>Sciuridae</taxon>
        <taxon>Xerinae</taxon>
        <taxon>Marmotini</taxon>
        <taxon>Marmota</taxon>
    </lineage>
</organism>
<evidence type="ECO:0000256" key="1">
    <source>
        <dbReference type="ARBA" id="ARBA00023054"/>
    </source>
</evidence>
<evidence type="ECO:0000313" key="5">
    <source>
        <dbReference type="Proteomes" id="UP000335636"/>
    </source>
</evidence>
<accession>A0A5E4AYM9</accession>
<reference evidence="4" key="1">
    <citation type="submission" date="2019-04" db="EMBL/GenBank/DDBJ databases">
        <authorList>
            <person name="Alioto T."/>
            <person name="Alioto T."/>
        </authorList>
    </citation>
    <scope>NUCLEOTIDE SEQUENCE [LARGE SCALE GENOMIC DNA]</scope>
</reference>
<evidence type="ECO:0000313" key="4">
    <source>
        <dbReference type="EMBL" id="VTJ62583.1"/>
    </source>
</evidence>
<feature type="coiled-coil region" evidence="2">
    <location>
        <begin position="13"/>
        <end position="138"/>
    </location>
</feature>
<feature type="domain" description="Cilia- and flagella-associated protein 58 central coiled coil" evidence="3">
    <location>
        <begin position="1"/>
        <end position="214"/>
    </location>
</feature>
<dbReference type="InterPro" id="IPR049270">
    <property type="entry name" value="CFAP58_CC"/>
</dbReference>
<evidence type="ECO:0000256" key="2">
    <source>
        <dbReference type="SAM" id="Coils"/>
    </source>
</evidence>
<dbReference type="PANTHER" id="PTHR32083">
    <property type="entry name" value="CILIA AND FLAGELLA-ASSOCIATED PROTEIN 58-RELATED"/>
    <property type="match status" value="1"/>
</dbReference>
<dbReference type="PANTHER" id="PTHR32083:SF31">
    <property type="entry name" value="CILIA- AND FLAGELLA-ASSOCIATED PROTEIN 58"/>
    <property type="match status" value="1"/>
</dbReference>
<proteinExistence type="predicted"/>
<name>A0A5E4AYM9_MARMO</name>
<dbReference type="Pfam" id="PF21771">
    <property type="entry name" value="CFAP58_CC"/>
    <property type="match status" value="1"/>
</dbReference>
<dbReference type="GO" id="GO:0005856">
    <property type="term" value="C:cytoskeleton"/>
    <property type="evidence" value="ECO:0007669"/>
    <property type="project" value="TreeGrafter"/>
</dbReference>
<sequence length="376" mass="44442">MNMEDIKIREMQIFDYRKKIAESETKLKQQQNLYEAVRSDRNLYSKNLVEAQDEITEMKRKLKIMTHQVDQLKEEISAKESVLVKLNLEQQRIEKEKETLKAELQKLRQQALETKHFIEKQEAEERKLLRIIAEADGERLRQKKELDQVISERDILGSQLVRRNDELALLYEKIKIQQSVMNKGESQYNQRVEDMRILKLEIKKLRREKGILARSVATVEELRQEFFHMQREFLKERTRCRALEEELENPMNVHRWRKLEASDPSTFEMIQKIHTLQKRLISKTEEVVEKELLLQVALRFLHPANKPLPQSRLLQGSVLRLSGSPALHAPCLPVGGNSDSHLENKRGLINCSFLLRSLIFQEFWKIKFKGRLTAIG</sequence>
<evidence type="ECO:0000259" key="3">
    <source>
        <dbReference type="Pfam" id="PF21771"/>
    </source>
</evidence>
<dbReference type="AlphaFoldDB" id="A0A5E4AYM9"/>
<dbReference type="Proteomes" id="UP000335636">
    <property type="component" value="Unassembled WGS sequence"/>
</dbReference>
<keyword evidence="5" id="KW-1185">Reference proteome</keyword>
<dbReference type="EMBL" id="CABDUW010000203">
    <property type="protein sequence ID" value="VTJ62583.1"/>
    <property type="molecule type" value="Genomic_DNA"/>
</dbReference>